<organism evidence="2 3">
    <name type="scientific">Melghirimyces thermohalophilus</name>
    <dbReference type="NCBI Taxonomy" id="1236220"/>
    <lineage>
        <taxon>Bacteria</taxon>
        <taxon>Bacillati</taxon>
        <taxon>Bacillota</taxon>
        <taxon>Bacilli</taxon>
        <taxon>Bacillales</taxon>
        <taxon>Thermoactinomycetaceae</taxon>
        <taxon>Melghirimyces</taxon>
    </lineage>
</organism>
<protein>
    <submittedName>
        <fullName evidence="2">Predicted Zn-dependent peptidase</fullName>
    </submittedName>
</protein>
<dbReference type="AlphaFoldDB" id="A0A1G6J2E4"/>
<evidence type="ECO:0000313" key="3">
    <source>
        <dbReference type="Proteomes" id="UP000199387"/>
    </source>
</evidence>
<proteinExistence type="predicted"/>
<dbReference type="NCBIfam" id="NF047422">
    <property type="entry name" value="YfmF_fam"/>
    <property type="match status" value="1"/>
</dbReference>
<reference evidence="2 3" key="1">
    <citation type="submission" date="2016-10" db="EMBL/GenBank/DDBJ databases">
        <authorList>
            <person name="de Groot N.N."/>
        </authorList>
    </citation>
    <scope>NUCLEOTIDE SEQUENCE [LARGE SCALE GENOMIC DNA]</scope>
    <source>
        <strain evidence="2 3">DSM 45514</strain>
    </source>
</reference>
<dbReference type="InterPro" id="IPR007863">
    <property type="entry name" value="Peptidase_M16_C"/>
</dbReference>
<dbReference type="EMBL" id="FMZA01000003">
    <property type="protein sequence ID" value="SDC13014.1"/>
    <property type="molecule type" value="Genomic_DNA"/>
</dbReference>
<accession>A0A1G6J2E4</accession>
<dbReference type="InterPro" id="IPR011249">
    <property type="entry name" value="Metalloenz_LuxS/M16"/>
</dbReference>
<name>A0A1G6J2E4_9BACL</name>
<dbReference type="PANTHER" id="PTHR11851">
    <property type="entry name" value="METALLOPROTEASE"/>
    <property type="match status" value="1"/>
</dbReference>
<evidence type="ECO:0000313" key="2">
    <source>
        <dbReference type="EMBL" id="SDC13014.1"/>
    </source>
</evidence>
<dbReference type="Proteomes" id="UP000199387">
    <property type="component" value="Unassembled WGS sequence"/>
</dbReference>
<keyword evidence="3" id="KW-1185">Reference proteome</keyword>
<dbReference type="RefSeq" id="WP_245662067.1">
    <property type="nucleotide sequence ID" value="NZ_FMZA01000003.1"/>
</dbReference>
<dbReference type="Pfam" id="PF05193">
    <property type="entry name" value="Peptidase_M16_C"/>
    <property type="match status" value="1"/>
</dbReference>
<gene>
    <name evidence="2" type="ORF">SAMN04488112_103155</name>
</gene>
<evidence type="ECO:0000259" key="1">
    <source>
        <dbReference type="Pfam" id="PF05193"/>
    </source>
</evidence>
<dbReference type="Gene3D" id="3.30.830.10">
    <property type="entry name" value="Metalloenzyme, LuxS/M16 peptidase-like"/>
    <property type="match status" value="2"/>
</dbReference>
<dbReference type="SUPFAM" id="SSF63411">
    <property type="entry name" value="LuxS/MPP-like metallohydrolase"/>
    <property type="match status" value="2"/>
</dbReference>
<sequence length="432" mass="49145">MTELRFETVDVDHLRVHVCSTDKFKTNMIIALVQQDLSPETVTRHALLPSVLQRGTRTYTSTVQLKRKLEELYGASLFGDVFKRGERHIMQVGLEIPDDAYLTETGSLLEEGAAFLGEILYQPATEGEAFREDYVQAEKKNLRQKLESLIDDKIRFAAIRCIEEMCKEEPYALFNHGRLQDLDAIDPQNLYTYYQGLMKNQPIDLYFVGNVTPEQAEKLVKNHFPTQGGQRSEVRPSTSNRVPDEVKEVVDRLDVNQGKLNMGCRTQVTLADDDYPELLVYNGILGGFPHSKLFTNVREKASLAYYAASRVESHKGVMTVQSGIEIDNYQRAVDIIRKQFELMEQGEISDSELSQTQAMLTNQLKERQDRAHDLIDSHYHGLLSGRKRPLDPLIEQINRVTVADVKAVAEKVKLDTIYFLRDKKGGDEGGKN</sequence>
<feature type="domain" description="Peptidase M16 C-terminal" evidence="1">
    <location>
        <begin position="185"/>
        <end position="360"/>
    </location>
</feature>
<dbReference type="PANTHER" id="PTHR11851:SF186">
    <property type="entry name" value="INACTIVE METALLOPROTEASE YMFF-RELATED"/>
    <property type="match status" value="1"/>
</dbReference>
<dbReference type="InterPro" id="IPR050361">
    <property type="entry name" value="MPP/UQCRC_Complex"/>
</dbReference>
<dbReference type="GO" id="GO:0046872">
    <property type="term" value="F:metal ion binding"/>
    <property type="evidence" value="ECO:0007669"/>
    <property type="project" value="InterPro"/>
</dbReference>
<dbReference type="STRING" id="1236220.SAMN04488112_103155"/>